<dbReference type="InterPro" id="IPR051531">
    <property type="entry name" value="N-acetyltransferase"/>
</dbReference>
<dbReference type="OrthoDB" id="630895at2759"/>
<protein>
    <recommendedName>
        <fullName evidence="1">N-acetyltransferase domain-containing protein</fullName>
    </recommendedName>
</protein>
<gene>
    <name evidence="2" type="ORF">A0O28_0058030</name>
</gene>
<dbReference type="InterPro" id="IPR000182">
    <property type="entry name" value="GNAT_dom"/>
</dbReference>
<dbReference type="EMBL" id="LVVK01000023">
    <property type="protein sequence ID" value="OPB36723.1"/>
    <property type="molecule type" value="Genomic_DNA"/>
</dbReference>
<organism evidence="2 3">
    <name type="scientific">Trichoderma guizhouense</name>
    <dbReference type="NCBI Taxonomy" id="1491466"/>
    <lineage>
        <taxon>Eukaryota</taxon>
        <taxon>Fungi</taxon>
        <taxon>Dikarya</taxon>
        <taxon>Ascomycota</taxon>
        <taxon>Pezizomycotina</taxon>
        <taxon>Sordariomycetes</taxon>
        <taxon>Hypocreomycetidae</taxon>
        <taxon>Hypocreales</taxon>
        <taxon>Hypocreaceae</taxon>
        <taxon>Trichoderma</taxon>
    </lineage>
</organism>
<comment type="caution">
    <text evidence="2">The sequence shown here is derived from an EMBL/GenBank/DDBJ whole genome shotgun (WGS) entry which is preliminary data.</text>
</comment>
<evidence type="ECO:0000313" key="3">
    <source>
        <dbReference type="Proteomes" id="UP000191004"/>
    </source>
</evidence>
<name>A0A1T3C6I2_9HYPO</name>
<feature type="domain" description="N-acetyltransferase" evidence="1">
    <location>
        <begin position="20"/>
        <end position="167"/>
    </location>
</feature>
<evidence type="ECO:0000313" key="2">
    <source>
        <dbReference type="EMBL" id="OPB36723.1"/>
    </source>
</evidence>
<evidence type="ECO:0000259" key="1">
    <source>
        <dbReference type="Pfam" id="PF13302"/>
    </source>
</evidence>
<dbReference type="PANTHER" id="PTHR43792">
    <property type="entry name" value="GNAT FAMILY, PUTATIVE (AFU_ORTHOLOGUE AFUA_3G00765)-RELATED-RELATED"/>
    <property type="match status" value="1"/>
</dbReference>
<dbReference type="InterPro" id="IPR016181">
    <property type="entry name" value="Acyl_CoA_acyltransferase"/>
</dbReference>
<sequence length="206" mass="23117">MSQEPLHLAPILYTRRLTLTLIDFDKKDEEEAFIELLGTMVGEYLKISAQEARKNAVESIDFYRSYGRIQPKLLGGQKIDKSAIWLIRLGANAPHSQCIGTTYVVQRSLMPDQNWILLPDYRGMGYATEAANAVLRYFCDGLGLRDMMAVIAPGNLKSPAVAKRLGYVPVEGGMQYEDGVTLPVFALPTAMSLPKDLVFRRFDRLK</sequence>
<dbReference type="Pfam" id="PF13302">
    <property type="entry name" value="Acetyltransf_3"/>
    <property type="match status" value="1"/>
</dbReference>
<dbReference type="AlphaFoldDB" id="A0A1T3C6I2"/>
<reference evidence="2 3" key="1">
    <citation type="submission" date="2016-04" db="EMBL/GenBank/DDBJ databases">
        <title>Multiple horizontal gene transfer events from other fungi enriched the ability of the initially mycotrophic fungus Trichoderma (Ascomycota) to feed on dead plant biomass.</title>
        <authorList>
            <person name="Atanasova L."/>
            <person name="Chenthamara K."/>
            <person name="Zhang J."/>
            <person name="Grujic M."/>
            <person name="Henrissat B."/>
            <person name="Kuo A."/>
            <person name="Aertz A."/>
            <person name="Salamov A."/>
            <person name="Lipzen A."/>
            <person name="Labutti K."/>
            <person name="Barry K."/>
            <person name="Miao Y."/>
            <person name="Rahimi M.J."/>
            <person name="Shen Q."/>
            <person name="Grigoriev I.V."/>
            <person name="Kubicek C.P."/>
            <person name="Druzhinina I.S."/>
        </authorList>
    </citation>
    <scope>NUCLEOTIDE SEQUENCE [LARGE SCALE GENOMIC DNA]</scope>
    <source>
        <strain evidence="2 3">NJAU 4742</strain>
    </source>
</reference>
<dbReference type="Gene3D" id="3.40.630.30">
    <property type="match status" value="1"/>
</dbReference>
<dbReference type="GO" id="GO:0016747">
    <property type="term" value="F:acyltransferase activity, transferring groups other than amino-acyl groups"/>
    <property type="evidence" value="ECO:0007669"/>
    <property type="project" value="InterPro"/>
</dbReference>
<accession>A0A1T3C6I2</accession>
<proteinExistence type="predicted"/>
<keyword evidence="3" id="KW-1185">Reference proteome</keyword>
<dbReference type="SUPFAM" id="SSF55729">
    <property type="entry name" value="Acyl-CoA N-acyltransferases (Nat)"/>
    <property type="match status" value="1"/>
</dbReference>
<dbReference type="Proteomes" id="UP000191004">
    <property type="component" value="Unassembled WGS sequence"/>
</dbReference>
<dbReference type="PANTHER" id="PTHR43792:SF1">
    <property type="entry name" value="N-ACETYLTRANSFERASE DOMAIN-CONTAINING PROTEIN"/>
    <property type="match status" value="1"/>
</dbReference>